<protein>
    <submittedName>
        <fullName evidence="4">Hermansky-Pudlak syndrome 5 protein homolog</fullName>
    </submittedName>
</protein>
<evidence type="ECO:0000259" key="2">
    <source>
        <dbReference type="Pfam" id="PF23757"/>
    </source>
</evidence>
<dbReference type="InterPro" id="IPR056499">
    <property type="entry name" value="Beta-prop_HPS5-like"/>
</dbReference>
<organism evidence="3 4">
    <name type="scientific">Polistes dominula</name>
    <name type="common">European paper wasp</name>
    <name type="synonym">Vespa dominula</name>
    <dbReference type="NCBI Taxonomy" id="743375"/>
    <lineage>
        <taxon>Eukaryota</taxon>
        <taxon>Metazoa</taxon>
        <taxon>Ecdysozoa</taxon>
        <taxon>Arthropoda</taxon>
        <taxon>Hexapoda</taxon>
        <taxon>Insecta</taxon>
        <taxon>Pterygota</taxon>
        <taxon>Neoptera</taxon>
        <taxon>Endopterygota</taxon>
        <taxon>Hymenoptera</taxon>
        <taxon>Apocrita</taxon>
        <taxon>Aculeata</taxon>
        <taxon>Vespoidea</taxon>
        <taxon>Vespidae</taxon>
        <taxon>Polistinae</taxon>
        <taxon>Polistini</taxon>
        <taxon>Polistes</taxon>
    </lineage>
</organism>
<dbReference type="PANTHER" id="PTHR23287:SF18">
    <property type="entry name" value="BLOC-2 COMPLEX MEMBER HPS5"/>
    <property type="match status" value="1"/>
</dbReference>
<dbReference type="RefSeq" id="XP_015182579.1">
    <property type="nucleotide sequence ID" value="XM_015327093.1"/>
</dbReference>
<dbReference type="Pfam" id="PF23756">
    <property type="entry name" value="Beta-prop_HPS5"/>
    <property type="match status" value="1"/>
</dbReference>
<feature type="domain" description="HPS5 TPR" evidence="2">
    <location>
        <begin position="586"/>
        <end position="741"/>
    </location>
</feature>
<proteinExistence type="predicted"/>
<evidence type="ECO:0000313" key="3">
    <source>
        <dbReference type="Proteomes" id="UP000694924"/>
    </source>
</evidence>
<dbReference type="InterPro" id="IPR056446">
    <property type="entry name" value="TPR_HPS5_insects"/>
</dbReference>
<dbReference type="InterPro" id="IPR015943">
    <property type="entry name" value="WD40/YVTN_repeat-like_dom_sf"/>
</dbReference>
<dbReference type="GeneID" id="107069628"/>
<keyword evidence="3" id="KW-1185">Reference proteome</keyword>
<dbReference type="Gene3D" id="2.130.10.10">
    <property type="entry name" value="YVTN repeat-like/Quinoprotein amine dehydrogenase"/>
    <property type="match status" value="1"/>
</dbReference>
<reference evidence="4" key="1">
    <citation type="submission" date="2025-08" db="UniProtKB">
        <authorList>
            <consortium name="RefSeq"/>
        </authorList>
    </citation>
    <scope>IDENTIFICATION</scope>
    <source>
        <tissue evidence="4">Whole body</tissue>
    </source>
</reference>
<dbReference type="Proteomes" id="UP000694924">
    <property type="component" value="Unplaced"/>
</dbReference>
<dbReference type="PANTHER" id="PTHR23287">
    <property type="entry name" value="RUBY-EYE2-LIKE PROTEIN"/>
    <property type="match status" value="1"/>
</dbReference>
<evidence type="ECO:0000313" key="4">
    <source>
        <dbReference type="RefSeq" id="XP_015182579.1"/>
    </source>
</evidence>
<name>A0ABM1IQU2_POLDO</name>
<feature type="domain" description="HPS5-like beta-propeller" evidence="1">
    <location>
        <begin position="8"/>
        <end position="215"/>
    </location>
</feature>
<evidence type="ECO:0000259" key="1">
    <source>
        <dbReference type="Pfam" id="PF23756"/>
    </source>
</evidence>
<dbReference type="SUPFAM" id="SSF50978">
    <property type="entry name" value="WD40 repeat-like"/>
    <property type="match status" value="1"/>
</dbReference>
<dbReference type="InterPro" id="IPR036322">
    <property type="entry name" value="WD40_repeat_dom_sf"/>
</dbReference>
<accession>A0ABM1IQU2</accession>
<gene>
    <name evidence="4" type="primary">LOC107069628</name>
</gene>
<sequence length="916" mass="104454">MQEFPYILSECEEINQVLHKPINSTQRIKYTCLNVSQNYIILGSTSGSIYLFNREPCTFQQLIPLSEGIVSLVSISPDEKTIALATTRGIVCIVTLKPTIKLVATSNEHAYEKITCLCWNDNSSEIYVGDGTGKVSVIILSVFTVNGMFQSPSHILMNLESSIVQLNYSSSLLLISTLTRCYICDTIHEQYKQIGNKGRNGEFGACFYKIPIEQQNVKTLTVKKGQDIGKKKSSFSLISENNSDVSELNSIKIFCARPSSRFWEISANGVVLKTHQFKELLAIPPMKIHRIIKHELEQRNNINQTWTTQSINFPQLFVIASKYLFSYTLNGLYILDPVNPNVVLWNNEFTNITMADVIDNKIYLMISDNEFHCLTLYTLDELILHLYYTNQYYDCLETCITYKSQLLKLINDQNIGDIYNIETNQRQKLENDEISVLLQPLISILKSNLNLNPIKLESGIVVVNAGNLKTKFTEDHQQNKLTITHQQISSSSFESESIIEISSVQNTSSKITDILETNSDDLSLNENLIKKIQNDIEPVFTLSNNIKISTSEKEVEKFILDIRKEMDNVESLQQTIPNYKDLAYDLIQNAKINCTKTFLTNVSIELLRTTMNTIIIDHFMGAFVLINTINYNECTCGFPLATDRQINEPNFLEIGKALLDKFVNKSTDKCIYLCNRVPYMWREYITLYMKQQYAIEDILSQCLLIGDSVTLSIILPTLDANQWKLITKYLKLMNDKKCLSCEQQLITLTNNISSINWNGIILEVMKKDGPDTAMVFLKKLETLIPFQTFDKSIFQSFIFTKILHHHGLQLAVDFNKCNSNVHGYNTMCSTKIKDQLIEVLKKDIARFDNKNILSTGAHHWGMRYKSKNKSSTCPCCTLSLQTSVLLDNNGIAIFPCGHTYHVVCMIEKKLSKCNLH</sequence>
<dbReference type="Pfam" id="PF23757">
    <property type="entry name" value="TPR_HPS5_insect"/>
    <property type="match status" value="1"/>
</dbReference>